<keyword evidence="1" id="KW-1133">Transmembrane helix</keyword>
<keyword evidence="1" id="KW-0812">Transmembrane</keyword>
<feature type="transmembrane region" description="Helical" evidence="1">
    <location>
        <begin position="150"/>
        <end position="172"/>
    </location>
</feature>
<proteinExistence type="predicted"/>
<dbReference type="RefSeq" id="WP_195867343.1">
    <property type="nucleotide sequence ID" value="NZ_JADPKZ010000035.1"/>
</dbReference>
<evidence type="ECO:0000313" key="3">
    <source>
        <dbReference type="Proteomes" id="UP000642910"/>
    </source>
</evidence>
<feature type="transmembrane region" description="Helical" evidence="1">
    <location>
        <begin position="12"/>
        <end position="39"/>
    </location>
</feature>
<name>A0ABS0F219_9BACL</name>
<organism evidence="2 3">
    <name type="scientific">Alicyclobacillus mali</name>
    <name type="common">ex Roth et al. 2021</name>
    <dbReference type="NCBI Taxonomy" id="1123961"/>
    <lineage>
        <taxon>Bacteria</taxon>
        <taxon>Bacillati</taxon>
        <taxon>Bacillota</taxon>
        <taxon>Bacilli</taxon>
        <taxon>Bacillales</taxon>
        <taxon>Alicyclobacillaceae</taxon>
        <taxon>Alicyclobacillus</taxon>
    </lineage>
</organism>
<protein>
    <submittedName>
        <fullName evidence="2">Uncharacterized protein</fullName>
    </submittedName>
</protein>
<feature type="transmembrane region" description="Helical" evidence="1">
    <location>
        <begin position="118"/>
        <end position="138"/>
    </location>
</feature>
<feature type="transmembrane region" description="Helical" evidence="1">
    <location>
        <begin position="45"/>
        <end position="66"/>
    </location>
</feature>
<evidence type="ECO:0000256" key="1">
    <source>
        <dbReference type="SAM" id="Phobius"/>
    </source>
</evidence>
<dbReference type="EMBL" id="JADPKZ010000035">
    <property type="protein sequence ID" value="MBF8377340.1"/>
    <property type="molecule type" value="Genomic_DNA"/>
</dbReference>
<keyword evidence="3" id="KW-1185">Reference proteome</keyword>
<keyword evidence="1" id="KW-0472">Membrane</keyword>
<dbReference type="Proteomes" id="UP000642910">
    <property type="component" value="Unassembled WGS sequence"/>
</dbReference>
<gene>
    <name evidence="2" type="ORF">IW967_05570</name>
</gene>
<reference evidence="2 3" key="1">
    <citation type="submission" date="2020-11" db="EMBL/GenBank/DDBJ databases">
        <title>Genomic insight of Alicyclobacillus mali FL 18 reveals a new arsenic-resistant strain, with potential in environmental biotechnology.</title>
        <authorList>
            <person name="Fiorentino G."/>
            <person name="Gallo G."/>
            <person name="Aulitto M."/>
        </authorList>
    </citation>
    <scope>NUCLEOTIDE SEQUENCE [LARGE SCALE GENOMIC DNA]</scope>
    <source>
        <strain evidence="2 3">FL 18</strain>
    </source>
</reference>
<evidence type="ECO:0000313" key="2">
    <source>
        <dbReference type="EMBL" id="MBF8377340.1"/>
    </source>
</evidence>
<accession>A0ABS0F219</accession>
<feature type="transmembrane region" description="Helical" evidence="1">
    <location>
        <begin position="78"/>
        <end position="98"/>
    </location>
</feature>
<sequence length="176" mass="19316">MSTSERGTPWGAMAAFFAGQILITLGLYVVCNVLSILLIPLTGSYSYAISGPVTFALYAAIWGGIWHASYQNSGKQDFARKLAAATLPLVMLTALYVARHPTPNFQLMIPILPQDIHFDLASLVTMTLLFPWYAVVWRQSLASPRQAARFTVLFIPCLIAGVLIFAASYTMLPANW</sequence>
<comment type="caution">
    <text evidence="2">The sequence shown here is derived from an EMBL/GenBank/DDBJ whole genome shotgun (WGS) entry which is preliminary data.</text>
</comment>